<organism evidence="1 2">
    <name type="scientific">Kibdelosporangium banguiense</name>
    <dbReference type="NCBI Taxonomy" id="1365924"/>
    <lineage>
        <taxon>Bacteria</taxon>
        <taxon>Bacillati</taxon>
        <taxon>Actinomycetota</taxon>
        <taxon>Actinomycetes</taxon>
        <taxon>Pseudonocardiales</taxon>
        <taxon>Pseudonocardiaceae</taxon>
        <taxon>Kibdelosporangium</taxon>
    </lineage>
</organism>
<dbReference type="Proteomes" id="UP001519332">
    <property type="component" value="Unassembled WGS sequence"/>
</dbReference>
<accession>A0ABS4TLM8</accession>
<comment type="caution">
    <text evidence="1">The sequence shown here is derived from an EMBL/GenBank/DDBJ whole genome shotgun (WGS) entry which is preliminary data.</text>
</comment>
<name>A0ABS4TLM8_9PSEU</name>
<gene>
    <name evidence="1" type="ORF">JOF56_005703</name>
</gene>
<evidence type="ECO:0000313" key="1">
    <source>
        <dbReference type="EMBL" id="MBP2325318.1"/>
    </source>
</evidence>
<keyword evidence="2" id="KW-1185">Reference proteome</keyword>
<sequence>MLSTGNPALDDALAEALAQPVREPVWRLLVDLGGDGTFSHPWSDLTSLATDIQVDRAITGDLPEGTSLTEGYASASLTARLEGRFLGGTSIIDAVTPHSGNPSWPGVGLRYDLGMRTRMGPVLLRQFTGSIRTTTARASTGAVEITAADGAERLRAAITLPSISLDGLQLARFGDGYRYWMNSQWIVDYVLRANGLLTSAPPMPGAILAVTGHGSLAPEVGFGGQPTGSTGTYTGPLWTDGPDGMLAPNGGGPIPPYTASYTGDGQVTFTVGAGFGMGLWVHHGAGAPLGGGLATAPLVEVQPADQRWVRLTLNPNGGIAVVIHNIIPQDVTVTCPIVLDATVRWRFIGAHLLFSAGTVPTRPTEVTVTWFVDGVTATTRATVNLLGGGEYPSALAVVSVPRPISGVHVWSSATPPNTGEWPRLPTIRPADIEPGLNELTYLPAIAGRDSWDLLKEVAAAEYAVPGFNESGRFSFLNRNTLTTRRAAPPTATLTTSDLAEVTATTSMDSVRNEITISATPAYTRDLSVLIESTDPQSYVVAANGGLTRVVVLPEGSVTLTTGPIRAVTTANWNDTVRSGFVASRVDQPTVEVTSGVAVSVRRLTGTTARIFITNLNAFAIRLATNEATPRPAFRVSGTLVTADPVRTDTVTDATSIARYRRRSLDLATQPWRQRVEPFQALAGTLLDELAQPTAVYDRIPVLGDPRRALTDTVTLTYPTTTKASIVGITRRLSTTDGLVDELTIRPHNPQNPNP</sequence>
<dbReference type="RefSeq" id="WP_209642529.1">
    <property type="nucleotide sequence ID" value="NZ_JAGINW010000001.1"/>
</dbReference>
<evidence type="ECO:0000313" key="2">
    <source>
        <dbReference type="Proteomes" id="UP001519332"/>
    </source>
</evidence>
<proteinExistence type="predicted"/>
<dbReference type="EMBL" id="JAGINW010000001">
    <property type="protein sequence ID" value="MBP2325318.1"/>
    <property type="molecule type" value="Genomic_DNA"/>
</dbReference>
<evidence type="ECO:0008006" key="3">
    <source>
        <dbReference type="Google" id="ProtNLM"/>
    </source>
</evidence>
<reference evidence="1 2" key="1">
    <citation type="submission" date="2021-03" db="EMBL/GenBank/DDBJ databases">
        <title>Sequencing the genomes of 1000 actinobacteria strains.</title>
        <authorList>
            <person name="Klenk H.-P."/>
        </authorList>
    </citation>
    <scope>NUCLEOTIDE SEQUENCE [LARGE SCALE GENOMIC DNA]</scope>
    <source>
        <strain evidence="1 2">DSM 46670</strain>
    </source>
</reference>
<protein>
    <recommendedName>
        <fullName evidence="3">Minor tail protein</fullName>
    </recommendedName>
</protein>